<feature type="transmembrane region" description="Helical" evidence="2">
    <location>
        <begin position="100"/>
        <end position="116"/>
    </location>
</feature>
<dbReference type="KEGG" id="nak:EH165_03090"/>
<dbReference type="Proteomes" id="UP000268084">
    <property type="component" value="Chromosome"/>
</dbReference>
<organism evidence="3 4">
    <name type="scientific">Nakamurella antarctica</name>
    <dbReference type="NCBI Taxonomy" id="1902245"/>
    <lineage>
        <taxon>Bacteria</taxon>
        <taxon>Bacillati</taxon>
        <taxon>Actinomycetota</taxon>
        <taxon>Actinomycetes</taxon>
        <taxon>Nakamurellales</taxon>
        <taxon>Nakamurellaceae</taxon>
        <taxon>Nakamurella</taxon>
    </lineage>
</organism>
<reference evidence="3 4" key="2">
    <citation type="submission" date="2018-12" db="EMBL/GenBank/DDBJ databases">
        <title>Nakamurella antarcticus sp. nov., isolated from Antarctica South Shetland Islands soil.</title>
        <authorList>
            <person name="Peng F."/>
        </authorList>
    </citation>
    <scope>NUCLEOTIDE SEQUENCE [LARGE SCALE GENOMIC DNA]</scope>
    <source>
        <strain evidence="3 4">S14-144</strain>
    </source>
</reference>
<evidence type="ECO:0000313" key="3">
    <source>
        <dbReference type="EMBL" id="AZI57296.1"/>
    </source>
</evidence>
<name>A0A3G8ZTC4_9ACTN</name>
<dbReference type="EMBL" id="CP034170">
    <property type="protein sequence ID" value="AZI57296.1"/>
    <property type="molecule type" value="Genomic_DNA"/>
</dbReference>
<keyword evidence="4" id="KW-1185">Reference proteome</keyword>
<evidence type="ECO:0000256" key="1">
    <source>
        <dbReference type="SAM" id="MobiDB-lite"/>
    </source>
</evidence>
<dbReference type="AlphaFoldDB" id="A0A3G8ZTC4"/>
<sequence length="426" mass="46592">MVPDLGKWSFRLPRVFASLSTAIPILILVILETLAEICSVINPCRPGLDSVGYWVATPTVMALTVLMVLCFFAPWMAVWSSSVLCVVVAVTPGFSVYSQWWLLLTLGLVVMGLIGVDDRRRQRFHVASWGAPLESPRLPAEVVRRNIGHRRPWGITGFLIASCALLLTVHGEELDAQRLFESSFQQVSGTVVEQGADGTLIVESAGESFTIESLNESYPVGSKVLFRADPATGRAELVAEPSDPSYLMGLGLVALAAAACLAGHEALRRRRRASLLRDGGTAVQLYRRTDSATTLTFSLADSPEAKKHRFLCGEVVPIATRGAGIGAAEWQEWQPPEVDRSDPGAAPESGWPRDRRSAESEDVTSTPLGNPELVTVIGRLTDGYPILVVDGDTLFISAGVVRDPWRLRRLLPYLFEQVLNPFTWWN</sequence>
<protein>
    <submittedName>
        <fullName evidence="3">Uncharacterized protein</fullName>
    </submittedName>
</protein>
<feature type="transmembrane region" description="Helical" evidence="2">
    <location>
        <begin position="246"/>
        <end position="267"/>
    </location>
</feature>
<gene>
    <name evidence="3" type="ORF">EH165_03090</name>
</gene>
<keyword evidence="2" id="KW-0472">Membrane</keyword>
<feature type="transmembrane region" description="Helical" evidence="2">
    <location>
        <begin position="51"/>
        <end position="72"/>
    </location>
</feature>
<accession>A0A3G8ZTC4</accession>
<dbReference type="RefSeq" id="WP_124797981.1">
    <property type="nucleotide sequence ID" value="NZ_CP034170.1"/>
</dbReference>
<feature type="region of interest" description="Disordered" evidence="1">
    <location>
        <begin position="329"/>
        <end position="368"/>
    </location>
</feature>
<evidence type="ECO:0000256" key="2">
    <source>
        <dbReference type="SAM" id="Phobius"/>
    </source>
</evidence>
<keyword evidence="2" id="KW-0812">Transmembrane</keyword>
<keyword evidence="2" id="KW-1133">Transmembrane helix</keyword>
<feature type="transmembrane region" description="Helical" evidence="2">
    <location>
        <begin position="12"/>
        <end position="31"/>
    </location>
</feature>
<evidence type="ECO:0000313" key="4">
    <source>
        <dbReference type="Proteomes" id="UP000268084"/>
    </source>
</evidence>
<proteinExistence type="predicted"/>
<reference evidence="3 4" key="1">
    <citation type="submission" date="2018-11" db="EMBL/GenBank/DDBJ databases">
        <authorList>
            <person name="Da X."/>
        </authorList>
    </citation>
    <scope>NUCLEOTIDE SEQUENCE [LARGE SCALE GENOMIC DNA]</scope>
    <source>
        <strain evidence="3 4">S14-144</strain>
    </source>
</reference>
<feature type="transmembrane region" description="Helical" evidence="2">
    <location>
        <begin position="153"/>
        <end position="171"/>
    </location>
</feature>